<name>A0A9P6JEL4_MORAP</name>
<evidence type="ECO:0000259" key="2">
    <source>
        <dbReference type="Pfam" id="PF00339"/>
    </source>
</evidence>
<dbReference type="Proteomes" id="UP000738359">
    <property type="component" value="Unassembled WGS sequence"/>
</dbReference>
<protein>
    <recommendedName>
        <fullName evidence="2">Arrestin-like N-terminal domain-containing protein</fullName>
    </recommendedName>
</protein>
<dbReference type="Pfam" id="PF00339">
    <property type="entry name" value="Arrestin_N"/>
    <property type="match status" value="1"/>
</dbReference>
<evidence type="ECO:0000256" key="1">
    <source>
        <dbReference type="SAM" id="MobiDB-lite"/>
    </source>
</evidence>
<accession>A0A9P6JEL4</accession>
<dbReference type="InterPro" id="IPR014752">
    <property type="entry name" value="Arrestin-like_C"/>
</dbReference>
<proteinExistence type="predicted"/>
<evidence type="ECO:0000313" key="3">
    <source>
        <dbReference type="EMBL" id="KAF9968578.1"/>
    </source>
</evidence>
<keyword evidence="4" id="KW-1185">Reference proteome</keyword>
<comment type="caution">
    <text evidence="3">The sequence shown here is derived from an EMBL/GenBank/DDBJ whole genome shotgun (WGS) entry which is preliminary data.</text>
</comment>
<dbReference type="InterPro" id="IPR011021">
    <property type="entry name" value="Arrestin-like_N"/>
</dbReference>
<feature type="domain" description="Arrestin-like N-terminal" evidence="2">
    <location>
        <begin position="38"/>
        <end position="142"/>
    </location>
</feature>
<organism evidence="3 4">
    <name type="scientific">Mortierella alpina</name>
    <name type="common">Oleaginous fungus</name>
    <name type="synonym">Mortierella renispora</name>
    <dbReference type="NCBI Taxonomy" id="64518"/>
    <lineage>
        <taxon>Eukaryota</taxon>
        <taxon>Fungi</taxon>
        <taxon>Fungi incertae sedis</taxon>
        <taxon>Mucoromycota</taxon>
        <taxon>Mortierellomycotina</taxon>
        <taxon>Mortierellomycetes</taxon>
        <taxon>Mortierellales</taxon>
        <taxon>Mortierellaceae</taxon>
        <taxon>Mortierella</taxon>
    </lineage>
</organism>
<sequence length="346" mass="39629">MLFQNNDRNKSLTIVIHTPYRGPGNLPAVYVMPEESGVIRGYVQFQSTEDIQGGNLDLAFRVKSEARWSRQRGEGRHVYHSKQVLQRQAWNIPIHHSRHGVVAAGTTRFDFEAFLDPHCPSSIQGRRGWLNYRFRATLHRSLFRRNLVIRQDVWVFSSRLPISSDMDPCPHVHTGIWQSYLPFTVSIPSENIHLGQRLPMTVQFEPFVRASGLYGQELVIISAVVKLKQYTRLWHRRNVKNETKEVLNVPVHYGWPQTAQGLQRTLWVDIPHAPRLSCTTYTQPVRKTHRLKIIMSVKTAAMTDRDAKELRVEMGVNVTGPRPPAAEELPPYSAVWEEGSGGVDSD</sequence>
<feature type="region of interest" description="Disordered" evidence="1">
    <location>
        <begin position="318"/>
        <end position="346"/>
    </location>
</feature>
<reference evidence="3" key="1">
    <citation type="journal article" date="2020" name="Fungal Divers.">
        <title>Resolving the Mortierellaceae phylogeny through synthesis of multi-gene phylogenetics and phylogenomics.</title>
        <authorList>
            <person name="Vandepol N."/>
            <person name="Liber J."/>
            <person name="Desiro A."/>
            <person name="Na H."/>
            <person name="Kennedy M."/>
            <person name="Barry K."/>
            <person name="Grigoriev I.V."/>
            <person name="Miller A.N."/>
            <person name="O'Donnell K."/>
            <person name="Stajich J.E."/>
            <person name="Bonito G."/>
        </authorList>
    </citation>
    <scope>NUCLEOTIDE SEQUENCE</scope>
    <source>
        <strain evidence="3">CK1249</strain>
    </source>
</reference>
<dbReference type="OrthoDB" id="2333384at2759"/>
<dbReference type="EMBL" id="JAAAHY010000015">
    <property type="protein sequence ID" value="KAF9968578.1"/>
    <property type="molecule type" value="Genomic_DNA"/>
</dbReference>
<evidence type="ECO:0000313" key="4">
    <source>
        <dbReference type="Proteomes" id="UP000738359"/>
    </source>
</evidence>
<dbReference type="AlphaFoldDB" id="A0A9P6JEL4"/>
<dbReference type="Gene3D" id="2.60.40.640">
    <property type="match status" value="1"/>
</dbReference>
<gene>
    <name evidence="3" type="ORF">BGZ70_002103</name>
</gene>